<dbReference type="EMBL" id="JAGMUV010000020">
    <property type="protein sequence ID" value="KAH7125867.1"/>
    <property type="molecule type" value="Genomic_DNA"/>
</dbReference>
<evidence type="ECO:0000313" key="1">
    <source>
        <dbReference type="EMBL" id="KAH7125867.1"/>
    </source>
</evidence>
<keyword evidence="2" id="KW-1185">Reference proteome</keyword>
<dbReference type="InterPro" id="IPR036928">
    <property type="entry name" value="AS_sf"/>
</dbReference>
<gene>
    <name evidence="1" type="ORF">EDB81DRAFT_764962</name>
</gene>
<name>A0A9P9IMF1_9HYPO</name>
<reference evidence="1" key="1">
    <citation type="journal article" date="2021" name="Nat. Commun.">
        <title>Genetic determinants of endophytism in the Arabidopsis root mycobiome.</title>
        <authorList>
            <person name="Mesny F."/>
            <person name="Miyauchi S."/>
            <person name="Thiergart T."/>
            <person name="Pickel B."/>
            <person name="Atanasova L."/>
            <person name="Karlsson M."/>
            <person name="Huettel B."/>
            <person name="Barry K.W."/>
            <person name="Haridas S."/>
            <person name="Chen C."/>
            <person name="Bauer D."/>
            <person name="Andreopoulos W."/>
            <person name="Pangilinan J."/>
            <person name="LaButti K."/>
            <person name="Riley R."/>
            <person name="Lipzen A."/>
            <person name="Clum A."/>
            <person name="Drula E."/>
            <person name="Henrissat B."/>
            <person name="Kohler A."/>
            <person name="Grigoriev I.V."/>
            <person name="Martin F.M."/>
            <person name="Hacquard S."/>
        </authorList>
    </citation>
    <scope>NUCLEOTIDE SEQUENCE</scope>
    <source>
        <strain evidence="1">MPI-CAGE-AT-0147</strain>
    </source>
</reference>
<dbReference type="Gene3D" id="3.90.1300.10">
    <property type="entry name" value="Amidase signature (AS) domain"/>
    <property type="match status" value="1"/>
</dbReference>
<dbReference type="Proteomes" id="UP000738349">
    <property type="component" value="Unassembled WGS sequence"/>
</dbReference>
<accession>A0A9P9IMF1</accession>
<proteinExistence type="predicted"/>
<dbReference type="AlphaFoldDB" id="A0A9P9IMF1"/>
<organism evidence="1 2">
    <name type="scientific">Dactylonectria macrodidyma</name>
    <dbReference type="NCBI Taxonomy" id="307937"/>
    <lineage>
        <taxon>Eukaryota</taxon>
        <taxon>Fungi</taxon>
        <taxon>Dikarya</taxon>
        <taxon>Ascomycota</taxon>
        <taxon>Pezizomycotina</taxon>
        <taxon>Sordariomycetes</taxon>
        <taxon>Hypocreomycetidae</taxon>
        <taxon>Hypocreales</taxon>
        <taxon>Nectriaceae</taxon>
        <taxon>Dactylonectria</taxon>
    </lineage>
</organism>
<protein>
    <submittedName>
        <fullName evidence="1">Uncharacterized protein</fullName>
    </submittedName>
</protein>
<evidence type="ECO:0000313" key="2">
    <source>
        <dbReference type="Proteomes" id="UP000738349"/>
    </source>
</evidence>
<comment type="caution">
    <text evidence="1">The sequence shown here is derived from an EMBL/GenBank/DDBJ whole genome shotgun (WGS) entry which is preliminary data.</text>
</comment>
<sequence>MKLNAAISTAPLLSVIQEAKAMDEERANGHMGSRLHGMPIILKARFRKTMRDLMVTDSFRIETTSNSFALKGLKAAKDATTAIHQRPVGDIEIVGTQSSGAAFDSSEPIAESVEDCADVMELLLLEKNFRSHPKAFWNGINVAYLNYDFWQFPETVCEKTLAFDREHLGAHHAGGPKLLTVGRHWQWIQLYIEPRSFGALVTFDALLMPIPNITATYKTVEQA</sequence>
<dbReference type="SUPFAM" id="SSF75304">
    <property type="entry name" value="Amidase signature (AS) enzymes"/>
    <property type="match status" value="1"/>
</dbReference>
<dbReference type="OrthoDB" id="566138at2759"/>